<protein>
    <submittedName>
        <fullName evidence="11">Cation efflux protein</fullName>
    </submittedName>
</protein>
<evidence type="ECO:0000256" key="5">
    <source>
        <dbReference type="ARBA" id="ARBA00022989"/>
    </source>
</evidence>
<dbReference type="Gene3D" id="1.20.1510.10">
    <property type="entry name" value="Cation efflux protein transmembrane domain"/>
    <property type="match status" value="1"/>
</dbReference>
<dbReference type="AlphaFoldDB" id="I4M7K9"/>
<evidence type="ECO:0000256" key="2">
    <source>
        <dbReference type="ARBA" id="ARBA00008873"/>
    </source>
</evidence>
<name>I4M7K9_9BIFI</name>
<evidence type="ECO:0000259" key="10">
    <source>
        <dbReference type="Pfam" id="PF16916"/>
    </source>
</evidence>
<comment type="caution">
    <text evidence="11">The sequence shown here is derived from an EMBL/GenBank/DDBJ whole genome shotgun (WGS) entry which is preliminary data.</text>
</comment>
<keyword evidence="6" id="KW-0406">Ion transport</keyword>
<reference evidence="11 12" key="1">
    <citation type="journal article" date="2012" name="J. Bacteriol.">
        <title>Comparative Genomic Analyses of 17 Clinical Isolates of Gardnerella vaginalis Provide Evidence of Multiple Genetically Isolated Clades Consistent with Subspeciation into Genovars.</title>
        <authorList>
            <person name="Ahmed A."/>
            <person name="Earl J."/>
            <person name="Retchless A."/>
            <person name="Hillier S."/>
            <person name="Rabe L."/>
            <person name="Cherpes T."/>
            <person name="Powell E."/>
            <person name="Janto B."/>
            <person name="Eutsey R."/>
            <person name="Hiller N.L."/>
            <person name="Boissy R."/>
            <person name="Dahlgreen M."/>
            <person name="Hall B."/>
            <person name="Costerton J."/>
            <person name="Post J.C."/>
            <person name="Hu F."/>
            <person name="Ehrlich G."/>
        </authorList>
    </citation>
    <scope>NUCLEOTIDE SEQUENCE [LARGE SCALE GENOMIC DNA]</scope>
    <source>
        <strain evidence="11 12">00703Dmash</strain>
    </source>
</reference>
<feature type="transmembrane region" description="Helical" evidence="8">
    <location>
        <begin position="179"/>
        <end position="198"/>
    </location>
</feature>
<evidence type="ECO:0000256" key="7">
    <source>
        <dbReference type="ARBA" id="ARBA00023136"/>
    </source>
</evidence>
<dbReference type="Gene3D" id="3.30.70.1350">
    <property type="entry name" value="Cation efflux protein, cytoplasmic domain"/>
    <property type="match status" value="1"/>
</dbReference>
<keyword evidence="4 8" id="KW-0812">Transmembrane</keyword>
<evidence type="ECO:0000259" key="9">
    <source>
        <dbReference type="Pfam" id="PF01545"/>
    </source>
</evidence>
<dbReference type="InterPro" id="IPR027470">
    <property type="entry name" value="Cation_efflux_CTD"/>
</dbReference>
<feature type="transmembrane region" description="Helical" evidence="8">
    <location>
        <begin position="105"/>
        <end position="123"/>
    </location>
</feature>
<keyword evidence="7 8" id="KW-0472">Membrane</keyword>
<dbReference type="SUPFAM" id="SSF160240">
    <property type="entry name" value="Cation efflux protein cytoplasmic domain-like"/>
    <property type="match status" value="1"/>
</dbReference>
<dbReference type="EMBL" id="ADEV01000009">
    <property type="protein sequence ID" value="EIK85199.1"/>
    <property type="molecule type" value="Genomic_DNA"/>
</dbReference>
<dbReference type="PANTHER" id="PTHR11562">
    <property type="entry name" value="CATION EFFLUX PROTEIN/ ZINC TRANSPORTER"/>
    <property type="match status" value="1"/>
</dbReference>
<dbReference type="InterPro" id="IPR002524">
    <property type="entry name" value="Cation_efflux"/>
</dbReference>
<dbReference type="NCBIfam" id="TIGR01297">
    <property type="entry name" value="CDF"/>
    <property type="match status" value="1"/>
</dbReference>
<gene>
    <name evidence="11" type="ORF">CGSMWGv00703Dmash_04009</name>
</gene>
<dbReference type="Proteomes" id="UP000033074">
    <property type="component" value="Unassembled WGS sequence"/>
</dbReference>
<evidence type="ECO:0000256" key="8">
    <source>
        <dbReference type="SAM" id="Phobius"/>
    </source>
</evidence>
<dbReference type="PANTHER" id="PTHR11562:SF17">
    <property type="entry name" value="RE54080P-RELATED"/>
    <property type="match status" value="1"/>
</dbReference>
<feature type="transmembrane region" description="Helical" evidence="8">
    <location>
        <begin position="135"/>
        <end position="159"/>
    </location>
</feature>
<dbReference type="InterPro" id="IPR058533">
    <property type="entry name" value="Cation_efflux_TM"/>
</dbReference>
<comment type="similarity">
    <text evidence="2">Belongs to the cation diffusion facilitator (CDF) transporter (TC 2.A.4) family. SLC30A subfamily.</text>
</comment>
<sequence length="363" mass="38550">MHSHNGVTSTNSIDSHSISANTNASTAANAGVNTNASTASATNASTNTTTTFNANAASQAAAIHASHTHQHRLLLTLSLTSIVFFAEVIGSFLTNSLSLLIDAGHMLTDISVLAASTVTAILMRRRPSSKRTWGWARLEVITAAAGALILLIVGVYALVEAGMRLFGNGHQGIHDVNQLLFFGILGLAANLASLVILMSQSQDNMNMRAAFLEVMNDALGSVAVVISAIVMMSTGWSGFDALAGAIIAILMIPRALKLLKNAIKVLLEQTPEGLDLDKVREHLEHVPHVLAVHDLHASTVSTGLPIFMAHVVVDPNMTMAQCSQVLSQLQDCLREHFPVSVSHTTFQLEPEGYTTSSASEHHE</sequence>
<comment type="subcellular location">
    <subcellularLocation>
        <location evidence="1">Membrane</location>
        <topology evidence="1">Multi-pass membrane protein</topology>
    </subcellularLocation>
</comment>
<feature type="transmembrane region" description="Helical" evidence="8">
    <location>
        <begin position="210"/>
        <end position="230"/>
    </location>
</feature>
<evidence type="ECO:0000313" key="12">
    <source>
        <dbReference type="Proteomes" id="UP000033074"/>
    </source>
</evidence>
<evidence type="ECO:0000313" key="11">
    <source>
        <dbReference type="EMBL" id="EIK85199.1"/>
    </source>
</evidence>
<dbReference type="PATRIC" id="fig|698960.3.peg.788"/>
<evidence type="ECO:0000256" key="3">
    <source>
        <dbReference type="ARBA" id="ARBA00022448"/>
    </source>
</evidence>
<dbReference type="SUPFAM" id="SSF161111">
    <property type="entry name" value="Cation efflux protein transmembrane domain-like"/>
    <property type="match status" value="1"/>
</dbReference>
<feature type="domain" description="Cation efflux protein cytoplasmic" evidence="10">
    <location>
        <begin position="271"/>
        <end position="351"/>
    </location>
</feature>
<dbReference type="Pfam" id="PF01545">
    <property type="entry name" value="Cation_efflux"/>
    <property type="match status" value="1"/>
</dbReference>
<feature type="domain" description="Cation efflux protein transmembrane" evidence="9">
    <location>
        <begin position="74"/>
        <end position="267"/>
    </location>
</feature>
<evidence type="ECO:0000256" key="1">
    <source>
        <dbReference type="ARBA" id="ARBA00004141"/>
    </source>
</evidence>
<feature type="transmembrane region" description="Helical" evidence="8">
    <location>
        <begin position="73"/>
        <end position="93"/>
    </location>
</feature>
<keyword evidence="5 8" id="KW-1133">Transmembrane helix</keyword>
<evidence type="ECO:0000256" key="6">
    <source>
        <dbReference type="ARBA" id="ARBA00023065"/>
    </source>
</evidence>
<keyword evidence="3" id="KW-0813">Transport</keyword>
<dbReference type="InterPro" id="IPR050681">
    <property type="entry name" value="CDF/SLC30A"/>
</dbReference>
<dbReference type="InterPro" id="IPR036837">
    <property type="entry name" value="Cation_efflux_CTD_sf"/>
</dbReference>
<accession>I4M7K9</accession>
<dbReference type="InterPro" id="IPR027469">
    <property type="entry name" value="Cation_efflux_TMD_sf"/>
</dbReference>
<dbReference type="GO" id="GO:0005886">
    <property type="term" value="C:plasma membrane"/>
    <property type="evidence" value="ECO:0007669"/>
    <property type="project" value="TreeGrafter"/>
</dbReference>
<dbReference type="GO" id="GO:0005385">
    <property type="term" value="F:zinc ion transmembrane transporter activity"/>
    <property type="evidence" value="ECO:0007669"/>
    <property type="project" value="TreeGrafter"/>
</dbReference>
<proteinExistence type="inferred from homology"/>
<evidence type="ECO:0000256" key="4">
    <source>
        <dbReference type="ARBA" id="ARBA00022692"/>
    </source>
</evidence>
<feature type="transmembrane region" description="Helical" evidence="8">
    <location>
        <begin position="236"/>
        <end position="256"/>
    </location>
</feature>
<organism evidence="11 12">
    <name type="scientific">Gardnerella greenwoodii 00703Dmash</name>
    <dbReference type="NCBI Taxonomy" id="698960"/>
    <lineage>
        <taxon>Bacteria</taxon>
        <taxon>Bacillati</taxon>
        <taxon>Actinomycetota</taxon>
        <taxon>Actinomycetes</taxon>
        <taxon>Bifidobacteriales</taxon>
        <taxon>Bifidobacteriaceae</taxon>
        <taxon>Gardnerella</taxon>
        <taxon>Gardnerella greenwoodii</taxon>
    </lineage>
</organism>
<dbReference type="Pfam" id="PF16916">
    <property type="entry name" value="ZT_dimer"/>
    <property type="match status" value="1"/>
</dbReference>